<organism evidence="1 2">
    <name type="scientific">Aspergillus glaucus CBS 516.65</name>
    <dbReference type="NCBI Taxonomy" id="1160497"/>
    <lineage>
        <taxon>Eukaryota</taxon>
        <taxon>Fungi</taxon>
        <taxon>Dikarya</taxon>
        <taxon>Ascomycota</taxon>
        <taxon>Pezizomycotina</taxon>
        <taxon>Eurotiomycetes</taxon>
        <taxon>Eurotiomycetidae</taxon>
        <taxon>Eurotiales</taxon>
        <taxon>Aspergillaceae</taxon>
        <taxon>Aspergillus</taxon>
        <taxon>Aspergillus subgen. Aspergillus</taxon>
    </lineage>
</organism>
<evidence type="ECO:0000313" key="1">
    <source>
        <dbReference type="EMBL" id="OJJ81006.1"/>
    </source>
</evidence>
<protein>
    <submittedName>
        <fullName evidence="1">Uncharacterized protein</fullName>
    </submittedName>
</protein>
<reference evidence="2" key="1">
    <citation type="journal article" date="2017" name="Genome Biol.">
        <title>Comparative genomics reveals high biological diversity and specific adaptations in the industrially and medically important fungal genus Aspergillus.</title>
        <authorList>
            <person name="de Vries R.P."/>
            <person name="Riley R."/>
            <person name="Wiebenga A."/>
            <person name="Aguilar-Osorio G."/>
            <person name="Amillis S."/>
            <person name="Uchima C.A."/>
            <person name="Anderluh G."/>
            <person name="Asadollahi M."/>
            <person name="Askin M."/>
            <person name="Barry K."/>
            <person name="Battaglia E."/>
            <person name="Bayram O."/>
            <person name="Benocci T."/>
            <person name="Braus-Stromeyer S.A."/>
            <person name="Caldana C."/>
            <person name="Canovas D."/>
            <person name="Cerqueira G.C."/>
            <person name="Chen F."/>
            <person name="Chen W."/>
            <person name="Choi C."/>
            <person name="Clum A."/>
            <person name="Dos Santos R.A."/>
            <person name="Damasio A.R."/>
            <person name="Diallinas G."/>
            <person name="Emri T."/>
            <person name="Fekete E."/>
            <person name="Flipphi M."/>
            <person name="Freyberg S."/>
            <person name="Gallo A."/>
            <person name="Gournas C."/>
            <person name="Habgood R."/>
            <person name="Hainaut M."/>
            <person name="Harispe M.L."/>
            <person name="Henrissat B."/>
            <person name="Hilden K.S."/>
            <person name="Hope R."/>
            <person name="Hossain A."/>
            <person name="Karabika E."/>
            <person name="Karaffa L."/>
            <person name="Karanyi Z."/>
            <person name="Krasevec N."/>
            <person name="Kuo A."/>
            <person name="Kusch H."/>
            <person name="LaButti K."/>
            <person name="Lagendijk E.L."/>
            <person name="Lapidus A."/>
            <person name="Levasseur A."/>
            <person name="Lindquist E."/>
            <person name="Lipzen A."/>
            <person name="Logrieco A.F."/>
            <person name="MacCabe A."/>
            <person name="Maekelae M.R."/>
            <person name="Malavazi I."/>
            <person name="Melin P."/>
            <person name="Meyer V."/>
            <person name="Mielnichuk N."/>
            <person name="Miskei M."/>
            <person name="Molnar A.P."/>
            <person name="Mule G."/>
            <person name="Ngan C.Y."/>
            <person name="Orejas M."/>
            <person name="Orosz E."/>
            <person name="Ouedraogo J.P."/>
            <person name="Overkamp K.M."/>
            <person name="Park H.-S."/>
            <person name="Perrone G."/>
            <person name="Piumi F."/>
            <person name="Punt P.J."/>
            <person name="Ram A.F."/>
            <person name="Ramon A."/>
            <person name="Rauscher S."/>
            <person name="Record E."/>
            <person name="Riano-Pachon D.M."/>
            <person name="Robert V."/>
            <person name="Roehrig J."/>
            <person name="Ruller R."/>
            <person name="Salamov A."/>
            <person name="Salih N.S."/>
            <person name="Samson R.A."/>
            <person name="Sandor E."/>
            <person name="Sanguinetti M."/>
            <person name="Schuetze T."/>
            <person name="Sepcic K."/>
            <person name="Shelest E."/>
            <person name="Sherlock G."/>
            <person name="Sophianopoulou V."/>
            <person name="Squina F.M."/>
            <person name="Sun H."/>
            <person name="Susca A."/>
            <person name="Todd R.B."/>
            <person name="Tsang A."/>
            <person name="Unkles S.E."/>
            <person name="van de Wiele N."/>
            <person name="van Rossen-Uffink D."/>
            <person name="Oliveira J.V."/>
            <person name="Vesth T.C."/>
            <person name="Visser J."/>
            <person name="Yu J.-H."/>
            <person name="Zhou M."/>
            <person name="Andersen M.R."/>
            <person name="Archer D.B."/>
            <person name="Baker S.E."/>
            <person name="Benoit I."/>
            <person name="Brakhage A.A."/>
            <person name="Braus G.H."/>
            <person name="Fischer R."/>
            <person name="Frisvad J.C."/>
            <person name="Goldman G.H."/>
            <person name="Houbraken J."/>
            <person name="Oakley B."/>
            <person name="Pocsi I."/>
            <person name="Scazzocchio C."/>
            <person name="Seiboth B."/>
            <person name="vanKuyk P.A."/>
            <person name="Wortman J."/>
            <person name="Dyer P.S."/>
            <person name="Grigoriev I.V."/>
        </authorList>
    </citation>
    <scope>NUCLEOTIDE SEQUENCE [LARGE SCALE GENOMIC DNA]</scope>
    <source>
        <strain evidence="2">CBS 516.65</strain>
    </source>
</reference>
<proteinExistence type="predicted"/>
<dbReference type="RefSeq" id="XP_022397704.1">
    <property type="nucleotide sequence ID" value="XM_022550112.1"/>
</dbReference>
<dbReference type="VEuPathDB" id="FungiDB:ASPGLDRAFT_814069"/>
<evidence type="ECO:0000313" key="2">
    <source>
        <dbReference type="Proteomes" id="UP000184300"/>
    </source>
</evidence>
<sequence>MAICALIMCMSSRSGLARYPAFRHSPPETVHNSHNELFVTFLRCDITLIHNPSSLIVPASLYCAVSRLTYLLFHPTELVQPHANFPPQIFDSDRSNPYPFAFVISLSLSCARGYFRRNRRIVLWLRKKKNLKRAGSLGVRV</sequence>
<name>A0A1L9VAM4_ASPGL</name>
<accession>A0A1L9VAM4</accession>
<dbReference type="EMBL" id="KV878908">
    <property type="protein sequence ID" value="OJJ81006.1"/>
    <property type="molecule type" value="Genomic_DNA"/>
</dbReference>
<gene>
    <name evidence="1" type="ORF">ASPGLDRAFT_814069</name>
</gene>
<keyword evidence="2" id="KW-1185">Reference proteome</keyword>
<dbReference type="Proteomes" id="UP000184300">
    <property type="component" value="Unassembled WGS sequence"/>
</dbReference>
<dbReference type="GeneID" id="34466372"/>
<dbReference type="AlphaFoldDB" id="A0A1L9VAM4"/>